<organism evidence="2 3">
    <name type="scientific">Algibacter aquimarinus</name>
    <dbReference type="NCBI Taxonomy" id="1136748"/>
    <lineage>
        <taxon>Bacteria</taxon>
        <taxon>Pseudomonadati</taxon>
        <taxon>Bacteroidota</taxon>
        <taxon>Flavobacteriia</taxon>
        <taxon>Flavobacteriales</taxon>
        <taxon>Flavobacteriaceae</taxon>
        <taxon>Algibacter</taxon>
    </lineage>
</organism>
<dbReference type="InterPro" id="IPR024422">
    <property type="entry name" value="Protein_unknown_function_OB"/>
</dbReference>
<dbReference type="EMBL" id="BAABJK010000004">
    <property type="protein sequence ID" value="GAA4966585.1"/>
    <property type="molecule type" value="Genomic_DNA"/>
</dbReference>
<evidence type="ECO:0000256" key="1">
    <source>
        <dbReference type="SAM" id="Phobius"/>
    </source>
</evidence>
<keyword evidence="1" id="KW-0472">Membrane</keyword>
<sequence>MKRNKIIILTLIILVFVVGGLVYNYTFNTKHRNISVEEATVSMSAENLYNHFYNNEKLATTKYLDKVIEIEGKITSVENNEIILNDKIQVSFNIDKMPKVAEQILLTIKGRCVGYDELLEVVKIDQATVINKQN</sequence>
<feature type="transmembrane region" description="Helical" evidence="1">
    <location>
        <begin position="6"/>
        <end position="25"/>
    </location>
</feature>
<dbReference type="RefSeq" id="WP_345166494.1">
    <property type="nucleotide sequence ID" value="NZ_BAABJK010000004.1"/>
</dbReference>
<keyword evidence="1" id="KW-0812">Transmembrane</keyword>
<gene>
    <name evidence="2" type="ORF">GCM10023315_14880</name>
</gene>
<comment type="caution">
    <text evidence="2">The sequence shown here is derived from an EMBL/GenBank/DDBJ whole genome shotgun (WGS) entry which is preliminary data.</text>
</comment>
<accession>A0ABP9HBR3</accession>
<proteinExistence type="predicted"/>
<keyword evidence="1" id="KW-1133">Transmembrane helix</keyword>
<evidence type="ECO:0000313" key="3">
    <source>
        <dbReference type="Proteomes" id="UP001501692"/>
    </source>
</evidence>
<dbReference type="Proteomes" id="UP001501692">
    <property type="component" value="Unassembled WGS sequence"/>
</dbReference>
<name>A0ABP9HBR3_9FLAO</name>
<dbReference type="Pfam" id="PF12869">
    <property type="entry name" value="tRNA_anti-like"/>
    <property type="match status" value="1"/>
</dbReference>
<keyword evidence="3" id="KW-1185">Reference proteome</keyword>
<reference evidence="3" key="1">
    <citation type="journal article" date="2019" name="Int. J. Syst. Evol. Microbiol.">
        <title>The Global Catalogue of Microorganisms (GCM) 10K type strain sequencing project: providing services to taxonomists for standard genome sequencing and annotation.</title>
        <authorList>
            <consortium name="The Broad Institute Genomics Platform"/>
            <consortium name="The Broad Institute Genome Sequencing Center for Infectious Disease"/>
            <person name="Wu L."/>
            <person name="Ma J."/>
        </authorList>
    </citation>
    <scope>NUCLEOTIDE SEQUENCE [LARGE SCALE GENOMIC DNA]</scope>
    <source>
        <strain evidence="3">JCM 18287</strain>
    </source>
</reference>
<protein>
    <recommendedName>
        <fullName evidence="4">tRNA_anti-like</fullName>
    </recommendedName>
</protein>
<evidence type="ECO:0008006" key="4">
    <source>
        <dbReference type="Google" id="ProtNLM"/>
    </source>
</evidence>
<evidence type="ECO:0000313" key="2">
    <source>
        <dbReference type="EMBL" id="GAA4966585.1"/>
    </source>
</evidence>